<organism evidence="2 3">
    <name type="scientific">Ornithinibacillus xuwenensis</name>
    <dbReference type="NCBI Taxonomy" id="3144668"/>
    <lineage>
        <taxon>Bacteria</taxon>
        <taxon>Bacillati</taxon>
        <taxon>Bacillota</taxon>
        <taxon>Bacilli</taxon>
        <taxon>Bacillales</taxon>
        <taxon>Bacillaceae</taxon>
        <taxon>Ornithinibacillus</taxon>
    </lineage>
</organism>
<dbReference type="Proteomes" id="UP001444625">
    <property type="component" value="Unassembled WGS sequence"/>
</dbReference>
<keyword evidence="1" id="KW-1133">Transmembrane helix</keyword>
<sequence>MKLVRLLISVSLITMTILLIPLPTYACSCVEPQSVQDELERSSVVFRGKVMEMNDVNYSKKVLFNVKEIWKGFEESQTIIKTGMGGGDCGFEFKTGQEYLVYARGMNEYGDYYSTGICDRTSVIQSAGEDLELLGQGMAPSRDIDLSNEVRRIFPNGIVLVMWIGIGIIVLLTVVAVYRLKKKLP</sequence>
<comment type="caution">
    <text evidence="2">The sequence shown here is derived from an EMBL/GenBank/DDBJ whole genome shotgun (WGS) entry which is preliminary data.</text>
</comment>
<accession>A0ABU9XHZ1</accession>
<keyword evidence="1" id="KW-0472">Membrane</keyword>
<keyword evidence="1" id="KW-0812">Transmembrane</keyword>
<evidence type="ECO:0000313" key="3">
    <source>
        <dbReference type="Proteomes" id="UP001444625"/>
    </source>
</evidence>
<evidence type="ECO:0008006" key="4">
    <source>
        <dbReference type="Google" id="ProtNLM"/>
    </source>
</evidence>
<dbReference type="Gene3D" id="2.40.50.120">
    <property type="match status" value="1"/>
</dbReference>
<protein>
    <recommendedName>
        <fullName evidence="4">Tissue inhibitor of metalloproteinase</fullName>
    </recommendedName>
</protein>
<reference evidence="2 3" key="1">
    <citation type="submission" date="2024-05" db="EMBL/GenBank/DDBJ databases">
        <authorList>
            <person name="Haq I."/>
            <person name="Ullah Z."/>
            <person name="Ahmad R."/>
            <person name="Li M."/>
            <person name="Tong Y."/>
        </authorList>
    </citation>
    <scope>NUCLEOTIDE SEQUENCE [LARGE SCALE GENOMIC DNA]</scope>
    <source>
        <strain evidence="2 3">16A2E</strain>
    </source>
</reference>
<gene>
    <name evidence="2" type="ORF">ABC228_11810</name>
</gene>
<dbReference type="EMBL" id="JBDIML010000003">
    <property type="protein sequence ID" value="MEN2767878.1"/>
    <property type="molecule type" value="Genomic_DNA"/>
</dbReference>
<evidence type="ECO:0000313" key="2">
    <source>
        <dbReference type="EMBL" id="MEN2767878.1"/>
    </source>
</evidence>
<proteinExistence type="predicted"/>
<dbReference type="RefSeq" id="WP_345825344.1">
    <property type="nucleotide sequence ID" value="NZ_JBDIML010000003.1"/>
</dbReference>
<name>A0ABU9XHZ1_9BACI</name>
<dbReference type="InterPro" id="IPR008993">
    <property type="entry name" value="TIMP-like_OB-fold"/>
</dbReference>
<evidence type="ECO:0000256" key="1">
    <source>
        <dbReference type="SAM" id="Phobius"/>
    </source>
</evidence>
<dbReference type="SUPFAM" id="SSF50242">
    <property type="entry name" value="TIMP-like"/>
    <property type="match status" value="1"/>
</dbReference>
<keyword evidence="3" id="KW-1185">Reference proteome</keyword>
<feature type="transmembrane region" description="Helical" evidence="1">
    <location>
        <begin position="157"/>
        <end position="178"/>
    </location>
</feature>